<dbReference type="EMBL" id="KV878251">
    <property type="protein sequence ID" value="OJZ81408.1"/>
    <property type="molecule type" value="Genomic_DNA"/>
</dbReference>
<name>A0A1M3T3U3_ASPLC</name>
<evidence type="ECO:0000313" key="2">
    <source>
        <dbReference type="Proteomes" id="UP000184063"/>
    </source>
</evidence>
<protein>
    <submittedName>
        <fullName evidence="1">Uncharacterized protein</fullName>
    </submittedName>
</protein>
<organism evidence="1 2">
    <name type="scientific">Aspergillus luchuensis (strain CBS 106.47)</name>
    <dbReference type="NCBI Taxonomy" id="1137211"/>
    <lineage>
        <taxon>Eukaryota</taxon>
        <taxon>Fungi</taxon>
        <taxon>Dikarya</taxon>
        <taxon>Ascomycota</taxon>
        <taxon>Pezizomycotina</taxon>
        <taxon>Eurotiomycetes</taxon>
        <taxon>Eurotiomycetidae</taxon>
        <taxon>Eurotiales</taxon>
        <taxon>Aspergillaceae</taxon>
        <taxon>Aspergillus</taxon>
        <taxon>Aspergillus subgen. Circumdati</taxon>
    </lineage>
</organism>
<evidence type="ECO:0000313" key="1">
    <source>
        <dbReference type="EMBL" id="OJZ81408.1"/>
    </source>
</evidence>
<dbReference type="OrthoDB" id="3687641at2759"/>
<proteinExistence type="predicted"/>
<sequence>MMRLFLKAGRGYITISAEEEFEVLHLAFTMDNVFEQCDHQGPYHGRLSPAILSCKLSYPRFEVHISTHSSCSLFDNINGRLRVPLGPSSQRSSVRIPFVIHRIQPGKMDREQHCMRIRQIRRRGHLVGLQVRWTSNGLASRQ</sequence>
<reference evidence="2" key="1">
    <citation type="journal article" date="2017" name="Genome Biol.">
        <title>Comparative genomics reveals high biological diversity and specific adaptations in the industrially and medically important fungal genus Aspergillus.</title>
        <authorList>
            <person name="de Vries R.P."/>
            <person name="Riley R."/>
            <person name="Wiebenga A."/>
            <person name="Aguilar-Osorio G."/>
            <person name="Amillis S."/>
            <person name="Uchima C.A."/>
            <person name="Anderluh G."/>
            <person name="Asadollahi M."/>
            <person name="Askin M."/>
            <person name="Barry K."/>
            <person name="Battaglia E."/>
            <person name="Bayram O."/>
            <person name="Benocci T."/>
            <person name="Braus-Stromeyer S.A."/>
            <person name="Caldana C."/>
            <person name="Canovas D."/>
            <person name="Cerqueira G.C."/>
            <person name="Chen F."/>
            <person name="Chen W."/>
            <person name="Choi C."/>
            <person name="Clum A."/>
            <person name="Dos Santos R.A."/>
            <person name="Damasio A.R."/>
            <person name="Diallinas G."/>
            <person name="Emri T."/>
            <person name="Fekete E."/>
            <person name="Flipphi M."/>
            <person name="Freyberg S."/>
            <person name="Gallo A."/>
            <person name="Gournas C."/>
            <person name="Habgood R."/>
            <person name="Hainaut M."/>
            <person name="Harispe M.L."/>
            <person name="Henrissat B."/>
            <person name="Hilden K.S."/>
            <person name="Hope R."/>
            <person name="Hossain A."/>
            <person name="Karabika E."/>
            <person name="Karaffa L."/>
            <person name="Karanyi Z."/>
            <person name="Krasevec N."/>
            <person name="Kuo A."/>
            <person name="Kusch H."/>
            <person name="LaButti K."/>
            <person name="Lagendijk E.L."/>
            <person name="Lapidus A."/>
            <person name="Levasseur A."/>
            <person name="Lindquist E."/>
            <person name="Lipzen A."/>
            <person name="Logrieco A.F."/>
            <person name="MacCabe A."/>
            <person name="Maekelae M.R."/>
            <person name="Malavazi I."/>
            <person name="Melin P."/>
            <person name="Meyer V."/>
            <person name="Mielnichuk N."/>
            <person name="Miskei M."/>
            <person name="Molnar A.P."/>
            <person name="Mule G."/>
            <person name="Ngan C.Y."/>
            <person name="Orejas M."/>
            <person name="Orosz E."/>
            <person name="Ouedraogo J.P."/>
            <person name="Overkamp K.M."/>
            <person name="Park H.-S."/>
            <person name="Perrone G."/>
            <person name="Piumi F."/>
            <person name="Punt P.J."/>
            <person name="Ram A.F."/>
            <person name="Ramon A."/>
            <person name="Rauscher S."/>
            <person name="Record E."/>
            <person name="Riano-Pachon D.M."/>
            <person name="Robert V."/>
            <person name="Roehrig J."/>
            <person name="Ruller R."/>
            <person name="Salamov A."/>
            <person name="Salih N.S."/>
            <person name="Samson R.A."/>
            <person name="Sandor E."/>
            <person name="Sanguinetti M."/>
            <person name="Schuetze T."/>
            <person name="Sepcic K."/>
            <person name="Shelest E."/>
            <person name="Sherlock G."/>
            <person name="Sophianopoulou V."/>
            <person name="Squina F.M."/>
            <person name="Sun H."/>
            <person name="Susca A."/>
            <person name="Todd R.B."/>
            <person name="Tsang A."/>
            <person name="Unkles S.E."/>
            <person name="van de Wiele N."/>
            <person name="van Rossen-Uffink D."/>
            <person name="Oliveira J.V."/>
            <person name="Vesth T.C."/>
            <person name="Visser J."/>
            <person name="Yu J.-H."/>
            <person name="Zhou M."/>
            <person name="Andersen M.R."/>
            <person name="Archer D.B."/>
            <person name="Baker S.E."/>
            <person name="Benoit I."/>
            <person name="Brakhage A.A."/>
            <person name="Braus G.H."/>
            <person name="Fischer R."/>
            <person name="Frisvad J.C."/>
            <person name="Goldman G.H."/>
            <person name="Houbraken J."/>
            <person name="Oakley B."/>
            <person name="Pocsi I."/>
            <person name="Scazzocchio C."/>
            <person name="Seiboth B."/>
            <person name="vanKuyk P.A."/>
            <person name="Wortman J."/>
            <person name="Dyer P.S."/>
            <person name="Grigoriev I.V."/>
        </authorList>
    </citation>
    <scope>NUCLEOTIDE SEQUENCE [LARGE SCALE GENOMIC DNA]</scope>
    <source>
        <strain evidence="2">CBS 106.47</strain>
    </source>
</reference>
<gene>
    <name evidence="1" type="ORF">ASPFODRAFT_703899</name>
</gene>
<dbReference type="Proteomes" id="UP000184063">
    <property type="component" value="Unassembled WGS sequence"/>
</dbReference>
<dbReference type="AlphaFoldDB" id="A0A1M3T3U3"/>
<accession>A0A1M3T3U3</accession>
<dbReference type="VEuPathDB" id="FungiDB:ASPFODRAFT_703899"/>